<keyword evidence="5" id="KW-0195">Cyclin</keyword>
<evidence type="ECO:0000256" key="3">
    <source>
        <dbReference type="ARBA" id="ARBA00014912"/>
    </source>
</evidence>
<dbReference type="SMART" id="SM00385">
    <property type="entry name" value="CYCLIN"/>
    <property type="match status" value="1"/>
</dbReference>
<sequence>MAANYWTSTQRRFWLFDREQLAETRAALDEADRAFIAQYPLPDHRLVNIYINQQLIKLGKRMNTRQQALATAQVYVKRFFTKVSIRRTNPYLLLTTAFYLACKTEECPQHIKYVVSEARGLWPEFILSDSAKVGECEFWLISELNSQLIVHHPYRTLSDFSSTLTNTASSGLTLSSDEIALAWSVVNDSYLTDLPLLQPPHVIAVMAVFVAVVFKPGTSSSSSSASTGAAAAAAAAAAAGPGTLASASASTGTGTGPGTGTTSSAGMAAGIREGMGDGGRVQKVVEWLAGSEVSIEAVVECTQEMVALYEVWEGYGEKGLREAIGRYVRGRFLDK</sequence>
<evidence type="ECO:0000313" key="9">
    <source>
        <dbReference type="Proteomes" id="UP000009172"/>
    </source>
</evidence>
<evidence type="ECO:0000256" key="1">
    <source>
        <dbReference type="ARBA" id="ARBA00008638"/>
    </source>
</evidence>
<dbReference type="GO" id="GO:0016538">
    <property type="term" value="F:cyclin-dependent protein serine/threonine kinase regulator activity"/>
    <property type="evidence" value="ECO:0007669"/>
    <property type="project" value="InterPro"/>
</dbReference>
<dbReference type="SUPFAM" id="SSF47954">
    <property type="entry name" value="Cyclin-like"/>
    <property type="match status" value="2"/>
</dbReference>
<dbReference type="Pfam" id="PF00134">
    <property type="entry name" value="Cyclin_N"/>
    <property type="match status" value="1"/>
</dbReference>
<evidence type="ECO:0000313" key="8">
    <source>
        <dbReference type="EMBL" id="EGD95442.1"/>
    </source>
</evidence>
<comment type="subunit">
    <text evidence="2">Component of the SRB8-11 complex, a regulatory module of the Mediator complex.</text>
</comment>
<evidence type="ECO:0000256" key="6">
    <source>
        <dbReference type="SAM" id="MobiDB-lite"/>
    </source>
</evidence>
<dbReference type="CDD" id="cd20513">
    <property type="entry name" value="CYCLIN_CCNC_rpt1"/>
    <property type="match status" value="1"/>
</dbReference>
<dbReference type="EMBL" id="GG698488">
    <property type="protein sequence ID" value="EGD95442.1"/>
    <property type="molecule type" value="Genomic_DNA"/>
</dbReference>
<name>F2RVU3_TRIT1</name>
<dbReference type="PIRSF" id="PIRSF028758">
    <property type="entry name" value="Cyclin, C/H/G types"/>
    <property type="match status" value="1"/>
</dbReference>
<dbReference type="OrthoDB" id="10266018at2759"/>
<organism evidence="8 9">
    <name type="scientific">Trichophyton tonsurans (strain CBS 112818)</name>
    <name type="common">Scalp ringworm fungus</name>
    <dbReference type="NCBI Taxonomy" id="647933"/>
    <lineage>
        <taxon>Eukaryota</taxon>
        <taxon>Fungi</taxon>
        <taxon>Dikarya</taxon>
        <taxon>Ascomycota</taxon>
        <taxon>Pezizomycotina</taxon>
        <taxon>Eurotiomycetes</taxon>
        <taxon>Eurotiomycetidae</taxon>
        <taxon>Onygenales</taxon>
        <taxon>Arthrodermataceae</taxon>
        <taxon>Trichophyton</taxon>
    </lineage>
</organism>
<evidence type="ECO:0000256" key="2">
    <source>
        <dbReference type="ARBA" id="ARBA00011612"/>
    </source>
</evidence>
<dbReference type="Gene3D" id="1.10.472.10">
    <property type="entry name" value="Cyclin-like"/>
    <property type="match status" value="2"/>
</dbReference>
<dbReference type="InterPro" id="IPR013763">
    <property type="entry name" value="Cyclin-like_dom"/>
</dbReference>
<gene>
    <name evidence="8" type="ORF">TESG_02923</name>
</gene>
<feature type="region of interest" description="Disordered" evidence="6">
    <location>
        <begin position="246"/>
        <end position="271"/>
    </location>
</feature>
<dbReference type="PANTHER" id="PTHR10026">
    <property type="entry name" value="CYCLIN"/>
    <property type="match status" value="1"/>
</dbReference>
<evidence type="ECO:0000256" key="5">
    <source>
        <dbReference type="RuleBase" id="RU000383"/>
    </source>
</evidence>
<accession>F2RVU3</accession>
<protein>
    <recommendedName>
        <fullName evidence="3">RNA polymerase II holoenzyme cyclin-like subunit</fullName>
    </recommendedName>
</protein>
<feature type="compositionally biased region" description="Low complexity" evidence="6">
    <location>
        <begin position="260"/>
        <end position="270"/>
    </location>
</feature>
<proteinExistence type="inferred from homology"/>
<dbReference type="AlphaFoldDB" id="F2RVU3"/>
<dbReference type="InterPro" id="IPR043198">
    <property type="entry name" value="Cyclin/Ssn8"/>
</dbReference>
<evidence type="ECO:0000259" key="7">
    <source>
        <dbReference type="SMART" id="SM00385"/>
    </source>
</evidence>
<dbReference type="HOGENOM" id="CLU_034754_2_0_1"/>
<dbReference type="GO" id="GO:0006357">
    <property type="term" value="P:regulation of transcription by RNA polymerase II"/>
    <property type="evidence" value="ECO:0007669"/>
    <property type="project" value="InterPro"/>
</dbReference>
<feature type="domain" description="Cyclin-like" evidence="7">
    <location>
        <begin position="53"/>
        <end position="142"/>
    </location>
</feature>
<evidence type="ECO:0000256" key="4">
    <source>
        <dbReference type="ARBA" id="ARBA00025278"/>
    </source>
</evidence>
<reference evidence="9" key="1">
    <citation type="journal article" date="2012" name="MBio">
        <title>Comparative genome analysis of Trichophyton rubrum and related dermatophytes reveals candidate genes involved in infection.</title>
        <authorList>
            <person name="Martinez D.A."/>
            <person name="Oliver B.G."/>
            <person name="Graeser Y."/>
            <person name="Goldberg J.M."/>
            <person name="Li W."/>
            <person name="Martinez-Rossi N.M."/>
            <person name="Monod M."/>
            <person name="Shelest E."/>
            <person name="Barton R.C."/>
            <person name="Birch E."/>
            <person name="Brakhage A.A."/>
            <person name="Chen Z."/>
            <person name="Gurr S.J."/>
            <person name="Heiman D."/>
            <person name="Heitman J."/>
            <person name="Kosti I."/>
            <person name="Rossi A."/>
            <person name="Saif S."/>
            <person name="Samalova M."/>
            <person name="Saunders C.W."/>
            <person name="Shea T."/>
            <person name="Summerbell R.C."/>
            <person name="Xu J."/>
            <person name="Young S."/>
            <person name="Zeng Q."/>
            <person name="Birren B.W."/>
            <person name="Cuomo C.A."/>
            <person name="White T.C."/>
        </authorList>
    </citation>
    <scope>NUCLEOTIDE SEQUENCE [LARGE SCALE GENOMIC DNA]</scope>
    <source>
        <strain evidence="9">CBS 112818</strain>
    </source>
</reference>
<comment type="similarity">
    <text evidence="1">Belongs to the cyclin family. Cyclin C subfamily.</text>
</comment>
<comment type="function">
    <text evidence="4">Component of the SRB8-11 complex. The SRB8-11 complex is a regulatory module of the Mediator complex which is itself involved in regulation of basal and activated RNA polymerase II-dependent transcription. The SRB8-11 complex may be involved in the transcriptional repression of a subset of genes regulated by Mediator. It may inhibit the association of the Mediator complex with RNA polymerase II to form the holoenzyme complex. The SRB8-11 complex phosphorylates the C-terminal domain (CTD) of the largest subunit of RNA polymerase II.</text>
</comment>
<dbReference type="InterPro" id="IPR006671">
    <property type="entry name" value="Cyclin_N"/>
</dbReference>
<dbReference type="Proteomes" id="UP000009172">
    <property type="component" value="Unassembled WGS sequence"/>
</dbReference>
<dbReference type="InterPro" id="IPR036915">
    <property type="entry name" value="Cyclin-like_sf"/>
</dbReference>
<keyword evidence="9" id="KW-1185">Reference proteome</keyword>